<reference evidence="6 7" key="1">
    <citation type="submission" date="2020-08" db="EMBL/GenBank/DDBJ databases">
        <title>Genomic Encyclopedia of Type Strains, Phase IV (KMG-IV): sequencing the most valuable type-strain genomes for metagenomic binning, comparative biology and taxonomic classification.</title>
        <authorList>
            <person name="Goeker M."/>
        </authorList>
    </citation>
    <scope>NUCLEOTIDE SEQUENCE [LARGE SCALE GENOMIC DNA]</scope>
    <source>
        <strain evidence="6 7">DSM 28101</strain>
    </source>
</reference>
<dbReference type="Proteomes" id="UP000530571">
    <property type="component" value="Unassembled WGS sequence"/>
</dbReference>
<comment type="caution">
    <text evidence="6">The sequence shown here is derived from an EMBL/GenBank/DDBJ whole genome shotgun (WGS) entry which is preliminary data.</text>
</comment>
<evidence type="ECO:0000256" key="4">
    <source>
        <dbReference type="ARBA" id="ARBA00022729"/>
    </source>
</evidence>
<comment type="similarity">
    <text evidence="2">Belongs to the bacterial solute-binding protein 5 family.</text>
</comment>
<dbReference type="InterPro" id="IPR030678">
    <property type="entry name" value="Peptide/Ni-bd"/>
</dbReference>
<dbReference type="GO" id="GO:0030288">
    <property type="term" value="C:outer membrane-bounded periplasmic space"/>
    <property type="evidence" value="ECO:0007669"/>
    <property type="project" value="UniProtKB-ARBA"/>
</dbReference>
<dbReference type="GO" id="GO:0043190">
    <property type="term" value="C:ATP-binding cassette (ABC) transporter complex"/>
    <property type="evidence" value="ECO:0007669"/>
    <property type="project" value="InterPro"/>
</dbReference>
<dbReference type="InterPro" id="IPR039424">
    <property type="entry name" value="SBP_5"/>
</dbReference>
<evidence type="ECO:0000259" key="5">
    <source>
        <dbReference type="Pfam" id="PF00496"/>
    </source>
</evidence>
<keyword evidence="7" id="KW-1185">Reference proteome</keyword>
<dbReference type="Pfam" id="PF00496">
    <property type="entry name" value="SBP_bac_5"/>
    <property type="match status" value="1"/>
</dbReference>
<dbReference type="PANTHER" id="PTHR30290">
    <property type="entry name" value="PERIPLASMIC BINDING COMPONENT OF ABC TRANSPORTER"/>
    <property type="match status" value="1"/>
</dbReference>
<organism evidence="6 7">
    <name type="scientific">Martelella radicis</name>
    <dbReference type="NCBI Taxonomy" id="1397476"/>
    <lineage>
        <taxon>Bacteria</taxon>
        <taxon>Pseudomonadati</taxon>
        <taxon>Pseudomonadota</taxon>
        <taxon>Alphaproteobacteria</taxon>
        <taxon>Hyphomicrobiales</taxon>
        <taxon>Aurantimonadaceae</taxon>
        <taxon>Martelella</taxon>
    </lineage>
</organism>
<accession>A0A7W6KKA8</accession>
<dbReference type="Gene3D" id="3.40.190.10">
    <property type="entry name" value="Periplasmic binding protein-like II"/>
    <property type="match status" value="1"/>
</dbReference>
<dbReference type="EMBL" id="JACIDZ010000008">
    <property type="protein sequence ID" value="MBB4122595.1"/>
    <property type="molecule type" value="Genomic_DNA"/>
</dbReference>
<dbReference type="GO" id="GO:1904680">
    <property type="term" value="F:peptide transmembrane transporter activity"/>
    <property type="evidence" value="ECO:0007669"/>
    <property type="project" value="TreeGrafter"/>
</dbReference>
<dbReference type="SUPFAM" id="SSF53850">
    <property type="entry name" value="Periplasmic binding protein-like II"/>
    <property type="match status" value="1"/>
</dbReference>
<keyword evidence="3" id="KW-0813">Transport</keyword>
<dbReference type="Gene3D" id="3.90.76.10">
    <property type="entry name" value="Dipeptide-binding Protein, Domain 1"/>
    <property type="match status" value="1"/>
</dbReference>
<proteinExistence type="inferred from homology"/>
<keyword evidence="4" id="KW-0732">Signal</keyword>
<comment type="subcellular location">
    <subcellularLocation>
        <location evidence="1">Periplasm</location>
    </subcellularLocation>
</comment>
<dbReference type="GO" id="GO:0015833">
    <property type="term" value="P:peptide transport"/>
    <property type="evidence" value="ECO:0007669"/>
    <property type="project" value="TreeGrafter"/>
</dbReference>
<name>A0A7W6KKA8_9HYPH</name>
<dbReference type="PANTHER" id="PTHR30290:SF9">
    <property type="entry name" value="OLIGOPEPTIDE-BINDING PROTEIN APPA"/>
    <property type="match status" value="1"/>
</dbReference>
<dbReference type="PIRSF" id="PIRSF002741">
    <property type="entry name" value="MppA"/>
    <property type="match status" value="1"/>
</dbReference>
<dbReference type="InterPro" id="IPR000914">
    <property type="entry name" value="SBP_5_dom"/>
</dbReference>
<evidence type="ECO:0000256" key="2">
    <source>
        <dbReference type="ARBA" id="ARBA00005695"/>
    </source>
</evidence>
<evidence type="ECO:0000313" key="6">
    <source>
        <dbReference type="EMBL" id="MBB4122595.1"/>
    </source>
</evidence>
<evidence type="ECO:0000313" key="7">
    <source>
        <dbReference type="Proteomes" id="UP000530571"/>
    </source>
</evidence>
<sequence length="453" mass="49610">MITIALEKVDFLPADRVTDDASILTLKNLVMEPMLRWENGAPRPGLFDRWSLSEDGCRWTLTLREGAAYHDGSAVAAEDAKCFIEAICDARDMFGMPWSYARYLEGASFEASGATLEIMTPKPFPDLPDILSEFYLPKLDGAGQPTLGTGPWQVKDFDRGRSVTLGDAAGRSLRFLAIAGAGERLSALRAGDVQLATHLERLETPARSLEGYAWHEQATTMSVIAYMNGSEGAFSDPALRLAANLAIDRARLIDEVMGGLGVPARTIVSPFHNGMSPELAAIPFDPEGAARLVGESSEKREIVLRTPLYMPERAPETAAFIRDCLQAVGFSVSIDIAEDRPGYARELGEKRTGDLAIFDSSPHSTFRVLDDKISSRSRAVWWQGVEDPLVDALFEEARRSVDPQTRTGLYGGILAHLGANPHWLYLYHPIDCMARKPGLEGFSLDPKGILRVA</sequence>
<feature type="domain" description="Solute-binding protein family 5" evidence="5">
    <location>
        <begin position="42"/>
        <end position="345"/>
    </location>
</feature>
<gene>
    <name evidence="6" type="ORF">GGR30_002529</name>
</gene>
<dbReference type="Gene3D" id="3.10.105.10">
    <property type="entry name" value="Dipeptide-binding Protein, Domain 3"/>
    <property type="match status" value="1"/>
</dbReference>
<evidence type="ECO:0000256" key="3">
    <source>
        <dbReference type="ARBA" id="ARBA00022448"/>
    </source>
</evidence>
<dbReference type="RefSeq" id="WP_183486753.1">
    <property type="nucleotide sequence ID" value="NZ_JACIDZ010000008.1"/>
</dbReference>
<protein>
    <submittedName>
        <fullName evidence="6">Peptide/nickel transport system substrate-binding protein</fullName>
    </submittedName>
</protein>
<evidence type="ECO:0000256" key="1">
    <source>
        <dbReference type="ARBA" id="ARBA00004418"/>
    </source>
</evidence>
<dbReference type="AlphaFoldDB" id="A0A7W6KKA8"/>